<reference evidence="1" key="1">
    <citation type="submission" date="2023-06" db="EMBL/GenBank/DDBJ databases">
        <authorList>
            <consortium name="Lawrence Berkeley National Laboratory"/>
            <person name="Ahrendt S."/>
            <person name="Sahu N."/>
            <person name="Indic B."/>
            <person name="Wong-Bajracharya J."/>
            <person name="Merenyi Z."/>
            <person name="Ke H.-M."/>
            <person name="Monk M."/>
            <person name="Kocsube S."/>
            <person name="Drula E."/>
            <person name="Lipzen A."/>
            <person name="Balint B."/>
            <person name="Henrissat B."/>
            <person name="Andreopoulos B."/>
            <person name="Martin F.M."/>
            <person name="Harder C.B."/>
            <person name="Rigling D."/>
            <person name="Ford K.L."/>
            <person name="Foster G.D."/>
            <person name="Pangilinan J."/>
            <person name="Papanicolaou A."/>
            <person name="Barry K."/>
            <person name="LaButti K."/>
            <person name="Viragh M."/>
            <person name="Koriabine M."/>
            <person name="Yan M."/>
            <person name="Riley R."/>
            <person name="Champramary S."/>
            <person name="Plett K.L."/>
            <person name="Tsai I.J."/>
            <person name="Slot J."/>
            <person name="Sipos G."/>
            <person name="Plett J."/>
            <person name="Nagy L.G."/>
            <person name="Grigoriev I.V."/>
        </authorList>
    </citation>
    <scope>NUCLEOTIDE SEQUENCE</scope>
    <source>
        <strain evidence="1">CCBAS 213</strain>
    </source>
</reference>
<sequence>MHNLPEILDRLVQKYTPNLDYEFPQSFSSFLKTNDLPTGSDAKVLGDLSKNVSDALRLITSDMESLIDTHAQLKKIKDHLLRVDDDIKTAMPPIECLPAEMLIQIFKEASENGDAFDMGWEPFVISRVCHKWRVVATEKCPEIWTEFRLERDRWDDLKGPVSLLSLVLSRGTERSLEFTFDASGGNDVSDCESEKDVLWDEEDEDTPRPYHYRRDDGVTEQLLQNLVRYCHRWSNVYVSIPARLFHLLSPIRGKLQSLVAFSLVYVTDVLALPLSVLTESHILDGAPLLETVSVSCYQSHVPVLVPQGVPNLTSYSDKRQRVGDETLH</sequence>
<evidence type="ECO:0000313" key="1">
    <source>
        <dbReference type="EMBL" id="KAK0457473.1"/>
    </source>
</evidence>
<name>A0AA39N4T4_ARMTA</name>
<dbReference type="Proteomes" id="UP001175211">
    <property type="component" value="Unassembled WGS sequence"/>
</dbReference>
<dbReference type="RefSeq" id="XP_060329785.1">
    <property type="nucleotide sequence ID" value="XM_060482375.1"/>
</dbReference>
<dbReference type="GeneID" id="85365923"/>
<proteinExistence type="predicted"/>
<gene>
    <name evidence="1" type="ORF">EV420DRAFT_496746</name>
</gene>
<evidence type="ECO:0000313" key="2">
    <source>
        <dbReference type="Proteomes" id="UP001175211"/>
    </source>
</evidence>
<dbReference type="AlphaFoldDB" id="A0AA39N4T4"/>
<keyword evidence="2" id="KW-1185">Reference proteome</keyword>
<evidence type="ECO:0008006" key="3">
    <source>
        <dbReference type="Google" id="ProtNLM"/>
    </source>
</evidence>
<organism evidence="1 2">
    <name type="scientific">Armillaria tabescens</name>
    <name type="common">Ringless honey mushroom</name>
    <name type="synonym">Agaricus tabescens</name>
    <dbReference type="NCBI Taxonomy" id="1929756"/>
    <lineage>
        <taxon>Eukaryota</taxon>
        <taxon>Fungi</taxon>
        <taxon>Dikarya</taxon>
        <taxon>Basidiomycota</taxon>
        <taxon>Agaricomycotina</taxon>
        <taxon>Agaricomycetes</taxon>
        <taxon>Agaricomycetidae</taxon>
        <taxon>Agaricales</taxon>
        <taxon>Marasmiineae</taxon>
        <taxon>Physalacriaceae</taxon>
        <taxon>Desarmillaria</taxon>
    </lineage>
</organism>
<protein>
    <recommendedName>
        <fullName evidence="3">F-box domain-containing protein</fullName>
    </recommendedName>
</protein>
<comment type="caution">
    <text evidence="1">The sequence shown here is derived from an EMBL/GenBank/DDBJ whole genome shotgun (WGS) entry which is preliminary data.</text>
</comment>
<dbReference type="EMBL" id="JAUEPS010000021">
    <property type="protein sequence ID" value="KAK0457473.1"/>
    <property type="molecule type" value="Genomic_DNA"/>
</dbReference>
<accession>A0AA39N4T4</accession>